<dbReference type="EMBL" id="FMZC01000006">
    <property type="protein sequence ID" value="SDD37477.1"/>
    <property type="molecule type" value="Genomic_DNA"/>
</dbReference>
<reference evidence="2 3" key="1">
    <citation type="submission" date="2016-10" db="EMBL/GenBank/DDBJ databases">
        <authorList>
            <person name="de Groot N.N."/>
        </authorList>
    </citation>
    <scope>NUCLEOTIDE SEQUENCE [LARGE SCALE GENOMIC DNA]</scope>
    <source>
        <strain evidence="2 3">DSM 16619</strain>
    </source>
</reference>
<organism evidence="2 3">
    <name type="scientific">Paracidovorax valerianellae</name>
    <dbReference type="NCBI Taxonomy" id="187868"/>
    <lineage>
        <taxon>Bacteria</taxon>
        <taxon>Pseudomonadati</taxon>
        <taxon>Pseudomonadota</taxon>
        <taxon>Betaproteobacteria</taxon>
        <taxon>Burkholderiales</taxon>
        <taxon>Comamonadaceae</taxon>
        <taxon>Paracidovorax</taxon>
    </lineage>
</organism>
<evidence type="ECO:0000256" key="1">
    <source>
        <dbReference type="SAM" id="Phobius"/>
    </source>
</evidence>
<proteinExistence type="predicted"/>
<keyword evidence="1" id="KW-0472">Membrane</keyword>
<evidence type="ECO:0000313" key="3">
    <source>
        <dbReference type="Proteomes" id="UP000198781"/>
    </source>
</evidence>
<dbReference type="RefSeq" id="WP_092743634.1">
    <property type="nucleotide sequence ID" value="NZ_FMZC01000006.1"/>
</dbReference>
<dbReference type="OrthoDB" id="8819457at2"/>
<accession>A0A1G6UA62</accession>
<feature type="transmembrane region" description="Helical" evidence="1">
    <location>
        <begin position="6"/>
        <end position="31"/>
    </location>
</feature>
<keyword evidence="1" id="KW-1133">Transmembrane helix</keyword>
<name>A0A1G6UA62_9BURK</name>
<evidence type="ECO:0000313" key="2">
    <source>
        <dbReference type="EMBL" id="SDD37477.1"/>
    </source>
</evidence>
<protein>
    <submittedName>
        <fullName evidence="2">Uncharacterized protein</fullName>
    </submittedName>
</protein>
<sequence length="87" mass="9506">MEDILGVALYSVVELVLIFTGKCVVSIASLGRWRGEKSDRKESRVHGPAGAFSFKRDGQRVITFNGLLVAGISFYALIALALLWHLA</sequence>
<keyword evidence="3" id="KW-1185">Reference proteome</keyword>
<dbReference type="Proteomes" id="UP000198781">
    <property type="component" value="Unassembled WGS sequence"/>
</dbReference>
<feature type="transmembrane region" description="Helical" evidence="1">
    <location>
        <begin position="62"/>
        <end position="84"/>
    </location>
</feature>
<gene>
    <name evidence="2" type="ORF">SAMN05192589_10615</name>
</gene>
<keyword evidence="1" id="KW-0812">Transmembrane</keyword>
<dbReference type="AlphaFoldDB" id="A0A1G6UA62"/>